<dbReference type="PANTHER" id="PTHR38926:SF13">
    <property type="entry name" value="F-BOX DOMAIN CONTAINING PROTEIN, EXPRESSED"/>
    <property type="match status" value="1"/>
</dbReference>
<dbReference type="Gene3D" id="1.20.1280.50">
    <property type="match status" value="1"/>
</dbReference>
<dbReference type="Gramene" id="PRQ60069">
    <property type="protein sequence ID" value="PRQ60069"/>
    <property type="gene ID" value="RchiOBHm_Chr1g0377091"/>
</dbReference>
<comment type="caution">
    <text evidence="2">The sequence shown here is derived from an EMBL/GenBank/DDBJ whole genome shotgun (WGS) entry which is preliminary data.</text>
</comment>
<evidence type="ECO:0000259" key="1">
    <source>
        <dbReference type="Pfam" id="PF12937"/>
    </source>
</evidence>
<dbReference type="OrthoDB" id="722566at2759"/>
<reference evidence="2 3" key="1">
    <citation type="journal article" date="2018" name="Nat. Genet.">
        <title>The Rosa genome provides new insights in the design of modern roses.</title>
        <authorList>
            <person name="Bendahmane M."/>
        </authorList>
    </citation>
    <scope>NUCLEOTIDE SEQUENCE [LARGE SCALE GENOMIC DNA]</scope>
    <source>
        <strain evidence="3">cv. Old Blush</strain>
    </source>
</reference>
<dbReference type="InterPro" id="IPR032675">
    <property type="entry name" value="LRR_dom_sf"/>
</dbReference>
<name>A0A2P6SN37_ROSCH</name>
<dbReference type="Proteomes" id="UP000238479">
    <property type="component" value="Chromosome 1"/>
</dbReference>
<dbReference type="OMA" id="IRWHRYE"/>
<protein>
    <submittedName>
        <fullName evidence="2">Putative F-box domain, leucine-rich repeat domain, L domain-containing protein</fullName>
    </submittedName>
</protein>
<organism evidence="2 3">
    <name type="scientific">Rosa chinensis</name>
    <name type="common">China rose</name>
    <dbReference type="NCBI Taxonomy" id="74649"/>
    <lineage>
        <taxon>Eukaryota</taxon>
        <taxon>Viridiplantae</taxon>
        <taxon>Streptophyta</taxon>
        <taxon>Embryophyta</taxon>
        <taxon>Tracheophyta</taxon>
        <taxon>Spermatophyta</taxon>
        <taxon>Magnoliopsida</taxon>
        <taxon>eudicotyledons</taxon>
        <taxon>Gunneridae</taxon>
        <taxon>Pentapetalae</taxon>
        <taxon>rosids</taxon>
        <taxon>fabids</taxon>
        <taxon>Rosales</taxon>
        <taxon>Rosaceae</taxon>
        <taxon>Rosoideae</taxon>
        <taxon>Rosoideae incertae sedis</taxon>
        <taxon>Rosa</taxon>
    </lineage>
</organism>
<dbReference type="EMBL" id="PDCK01000039">
    <property type="protein sequence ID" value="PRQ60069.1"/>
    <property type="molecule type" value="Genomic_DNA"/>
</dbReference>
<dbReference type="SUPFAM" id="SSF81383">
    <property type="entry name" value="F-box domain"/>
    <property type="match status" value="1"/>
</dbReference>
<dbReference type="STRING" id="74649.A0A2P6SN37"/>
<accession>A0A2P6SN37</accession>
<evidence type="ECO:0000313" key="3">
    <source>
        <dbReference type="Proteomes" id="UP000238479"/>
    </source>
</evidence>
<sequence>MEDGDSLVTLRRWEDLNTDILRKIFGTFDYITDASAAIAQVRCSAVCIAWRSILCDPQLWSTLDLSWLKSNFIKIHQEPYVYVNSRSEEQLSRVLKVSLSLSRGNITTLVFNPELYISDDQLTSTAERCPNLKRLVMPTGDRIKKTGICKAIQNWQDLESLTVPGIMYPPYLMEVISKHCGKFRELKIMGRFDVRFASTLVGTDLPNLKVLSLRCSQLVREALITILDGLPQLEVLNIAHCVLLIEPPRRNQPLQIVEELDEAILKKAARLQRFITCMQVGRCIMCRRARNDGGIMKWYKYEAGLWKQDEVSSLAL</sequence>
<dbReference type="SUPFAM" id="SSF52047">
    <property type="entry name" value="RNI-like"/>
    <property type="match status" value="1"/>
</dbReference>
<dbReference type="AlphaFoldDB" id="A0A2P6SN37"/>
<evidence type="ECO:0000313" key="2">
    <source>
        <dbReference type="EMBL" id="PRQ60069.1"/>
    </source>
</evidence>
<keyword evidence="3" id="KW-1185">Reference proteome</keyword>
<gene>
    <name evidence="2" type="ORF">RchiOBHm_Chr1g0377091</name>
</gene>
<feature type="domain" description="F-box" evidence="1">
    <location>
        <begin position="18"/>
        <end position="65"/>
    </location>
</feature>
<dbReference type="Gene3D" id="3.80.10.10">
    <property type="entry name" value="Ribonuclease Inhibitor"/>
    <property type="match status" value="1"/>
</dbReference>
<dbReference type="PANTHER" id="PTHR38926">
    <property type="entry name" value="F-BOX DOMAIN CONTAINING PROTEIN, EXPRESSED"/>
    <property type="match status" value="1"/>
</dbReference>
<dbReference type="InterPro" id="IPR001810">
    <property type="entry name" value="F-box_dom"/>
</dbReference>
<dbReference type="InterPro" id="IPR036047">
    <property type="entry name" value="F-box-like_dom_sf"/>
</dbReference>
<dbReference type="Pfam" id="PF12937">
    <property type="entry name" value="F-box-like"/>
    <property type="match status" value="1"/>
</dbReference>
<proteinExistence type="predicted"/>